<dbReference type="InterPro" id="IPR029063">
    <property type="entry name" value="SAM-dependent_MTases_sf"/>
</dbReference>
<dbReference type="GO" id="GO:0008757">
    <property type="term" value="F:S-adenosylmethionine-dependent methyltransferase activity"/>
    <property type="evidence" value="ECO:0007669"/>
    <property type="project" value="InterPro"/>
</dbReference>
<proteinExistence type="predicted"/>
<name>A0A7X6RR47_9ACTN</name>
<dbReference type="EMBL" id="JAAXPG010000012">
    <property type="protein sequence ID" value="NKY98902.1"/>
    <property type="molecule type" value="Genomic_DNA"/>
</dbReference>
<evidence type="ECO:0000259" key="1">
    <source>
        <dbReference type="Pfam" id="PF08241"/>
    </source>
</evidence>
<accession>A0A7X6RR47</accession>
<dbReference type="InterPro" id="IPR013216">
    <property type="entry name" value="Methyltransf_11"/>
</dbReference>
<keyword evidence="3" id="KW-1185">Reference proteome</keyword>
<dbReference type="AlphaFoldDB" id="A0A7X6RR47"/>
<dbReference type="Gene3D" id="3.40.50.150">
    <property type="entry name" value="Vaccinia Virus protein VP39"/>
    <property type="match status" value="1"/>
</dbReference>
<gene>
    <name evidence="2" type="ORF">HGB44_14705</name>
</gene>
<dbReference type="Pfam" id="PF08241">
    <property type="entry name" value="Methyltransf_11"/>
    <property type="match status" value="1"/>
</dbReference>
<keyword evidence="2" id="KW-0808">Transferase</keyword>
<reference evidence="2 3" key="1">
    <citation type="submission" date="2020-04" db="EMBL/GenBank/DDBJ databases">
        <title>MicrobeNet Type strains.</title>
        <authorList>
            <person name="Nicholson A.C."/>
        </authorList>
    </citation>
    <scope>NUCLEOTIDE SEQUENCE [LARGE SCALE GENOMIC DNA]</scope>
    <source>
        <strain evidence="2 3">ATCC 23612</strain>
    </source>
</reference>
<protein>
    <submittedName>
        <fullName evidence="2">Class I SAM-dependent methyltransferase</fullName>
    </submittedName>
</protein>
<dbReference type="Proteomes" id="UP000553209">
    <property type="component" value="Unassembled WGS sequence"/>
</dbReference>
<dbReference type="CDD" id="cd02440">
    <property type="entry name" value="AdoMet_MTases"/>
    <property type="match status" value="1"/>
</dbReference>
<sequence>MPAVSATETGVDTRSVPWLCDPYSRALADGRGPLFLRRPDGWMLRLDVERWCGGTDAADESVLERSEGDTLDAGCGPGRMVVALAARGRTALGVDMNPVAVSRAVEAGGRAVCASVFDPLPGEGAWRTALLVDGNIGIGGAPGDLLARMREVVLPGGLLIVETAAHEVHECVTVQVTDGLGEPGAPFPWARLGLRALRRCARGAGWEWSEAWQVRGRRFAALRAPRGNPAPERVRPAVTA</sequence>
<evidence type="ECO:0000313" key="2">
    <source>
        <dbReference type="EMBL" id="NKY98902.1"/>
    </source>
</evidence>
<dbReference type="SUPFAM" id="SSF53335">
    <property type="entry name" value="S-adenosyl-L-methionine-dependent methyltransferases"/>
    <property type="match status" value="1"/>
</dbReference>
<feature type="domain" description="Methyltransferase type 11" evidence="1">
    <location>
        <begin position="71"/>
        <end position="160"/>
    </location>
</feature>
<dbReference type="GO" id="GO:0032259">
    <property type="term" value="P:methylation"/>
    <property type="evidence" value="ECO:0007669"/>
    <property type="project" value="UniProtKB-KW"/>
</dbReference>
<comment type="caution">
    <text evidence="2">The sequence shown here is derived from an EMBL/GenBank/DDBJ whole genome shotgun (WGS) entry which is preliminary data.</text>
</comment>
<keyword evidence="2" id="KW-0489">Methyltransferase</keyword>
<organism evidence="2 3">
    <name type="scientific">Nocardiopsis alborubida</name>
    <dbReference type="NCBI Taxonomy" id="146802"/>
    <lineage>
        <taxon>Bacteria</taxon>
        <taxon>Bacillati</taxon>
        <taxon>Actinomycetota</taxon>
        <taxon>Actinomycetes</taxon>
        <taxon>Streptosporangiales</taxon>
        <taxon>Nocardiopsidaceae</taxon>
        <taxon>Nocardiopsis</taxon>
    </lineage>
</organism>
<evidence type="ECO:0000313" key="3">
    <source>
        <dbReference type="Proteomes" id="UP000553209"/>
    </source>
</evidence>